<accession>G2J7L6</accession>
<dbReference type="InterPro" id="IPR029063">
    <property type="entry name" value="SAM-dependent_MTases_sf"/>
</dbReference>
<dbReference type="CDD" id="cd02440">
    <property type="entry name" value="AdoMet_MTases"/>
    <property type="match status" value="1"/>
</dbReference>
<dbReference type="GO" id="GO:0010340">
    <property type="term" value="F:carboxyl-O-methyltransferase activity"/>
    <property type="evidence" value="ECO:0007669"/>
    <property type="project" value="UniProtKB-UniRule"/>
</dbReference>
<dbReference type="EMBL" id="CAFB01000034">
    <property type="protein sequence ID" value="CCD28761.1"/>
    <property type="molecule type" value="Genomic_DNA"/>
</dbReference>
<evidence type="ECO:0000256" key="3">
    <source>
        <dbReference type="ARBA" id="ARBA00012327"/>
    </source>
</evidence>
<evidence type="ECO:0000256" key="2">
    <source>
        <dbReference type="ARBA" id="ARBA00004746"/>
    </source>
</evidence>
<keyword evidence="11" id="KW-1185">Reference proteome</keyword>
<evidence type="ECO:0000256" key="5">
    <source>
        <dbReference type="ARBA" id="ARBA00022679"/>
    </source>
</evidence>
<protein>
    <recommendedName>
        <fullName evidence="3 8">Malonyl-[acyl-carrier protein] O-methyltransferase</fullName>
        <shortName evidence="8">Malonyl-ACP O-methyltransferase</shortName>
        <ecNumber evidence="3 8">2.1.1.197</ecNumber>
    </recommendedName>
    <alternativeName>
        <fullName evidence="8">Biotin synthesis protein BioC</fullName>
    </alternativeName>
</protein>
<dbReference type="GO" id="GO:0102130">
    <property type="term" value="F:malonyl-CoA methyltransferase activity"/>
    <property type="evidence" value="ECO:0007669"/>
    <property type="project" value="UniProtKB-EC"/>
</dbReference>
<evidence type="ECO:0000259" key="9">
    <source>
        <dbReference type="Pfam" id="PF08241"/>
    </source>
</evidence>
<comment type="caution">
    <text evidence="10">The sequence shown here is derived from an EMBL/GenBank/DDBJ whole genome shotgun (WGS) entry which is preliminary data.</text>
</comment>
<dbReference type="UniPathway" id="UPA00078"/>
<dbReference type="InterPro" id="IPR050602">
    <property type="entry name" value="Malonyl-ACP_OMT"/>
</dbReference>
<dbReference type="GO" id="GO:0008757">
    <property type="term" value="F:S-adenosylmethionine-dependent methyltransferase activity"/>
    <property type="evidence" value="ECO:0007669"/>
    <property type="project" value="InterPro"/>
</dbReference>
<keyword evidence="5 8" id="KW-0808">Transferase</keyword>
<keyword evidence="7 8" id="KW-0093">Biotin biosynthesis</keyword>
<gene>
    <name evidence="8" type="primary">bioC</name>
    <name evidence="10" type="ORF">CAGGBEG34_180066</name>
</gene>
<dbReference type="HAMAP" id="MF_00835">
    <property type="entry name" value="BioC"/>
    <property type="match status" value="1"/>
</dbReference>
<sequence length="327" mass="36508">MPDVLTPHARDDARAARARIRRIFDRRAARFGEVAFLPREIARRMHERLDYIKLAPARALDAGCGPGADLPLLAARFAQAAVTGVDLSYCMGARAHCGASDAPPARRHWFSLFARSVRARRWPVVQADFAMLPFAADTFDLLWSNLALHWHARPDEVLTEWQRVLRKGGLLMFSTLGPDSLRELRAAWCAADAAHALLRVIPFIDMHDLGDILARSGFETPVMDMEMLTLTYRSPAALLNDVRRWGAYPCNRSLDGLTGRRRYAALTAALEAQRAACGGQIELTFEVVYGHAWKERARTSTSSPEGYGVVKLENILGRSKSSHHIIR</sequence>
<dbReference type="OrthoDB" id="9760689at2"/>
<evidence type="ECO:0000256" key="1">
    <source>
        <dbReference type="ARBA" id="ARBA00000852"/>
    </source>
</evidence>
<dbReference type="EC" id="2.1.1.197" evidence="3 8"/>
<dbReference type="PANTHER" id="PTHR13090">
    <property type="entry name" value="ARGININE-HYDROXYLASE NDUFAF5, MITOCHONDRIAL"/>
    <property type="match status" value="1"/>
</dbReference>
<comment type="similarity">
    <text evidence="8">Belongs to the methyltransferase superfamily.</text>
</comment>
<evidence type="ECO:0000313" key="11">
    <source>
        <dbReference type="Proteomes" id="UP000054051"/>
    </source>
</evidence>
<dbReference type="AlphaFoldDB" id="G2J7L6"/>
<dbReference type="InterPro" id="IPR011814">
    <property type="entry name" value="BioC"/>
</dbReference>
<evidence type="ECO:0000256" key="7">
    <source>
        <dbReference type="ARBA" id="ARBA00022756"/>
    </source>
</evidence>
<proteinExistence type="inferred from homology"/>
<dbReference type="InterPro" id="IPR013216">
    <property type="entry name" value="Methyltransf_11"/>
</dbReference>
<dbReference type="Pfam" id="PF08241">
    <property type="entry name" value="Methyltransf_11"/>
    <property type="match status" value="1"/>
</dbReference>
<dbReference type="RefSeq" id="WP_006682041.1">
    <property type="nucleotide sequence ID" value="NZ_CAFB01000034.1"/>
</dbReference>
<evidence type="ECO:0000256" key="6">
    <source>
        <dbReference type="ARBA" id="ARBA00022691"/>
    </source>
</evidence>
<evidence type="ECO:0000313" key="10">
    <source>
        <dbReference type="EMBL" id="CCD28761.1"/>
    </source>
</evidence>
<dbReference type="STRING" id="1070319.CAGGBEG34_180066"/>
<comment type="pathway">
    <text evidence="2 8">Cofactor biosynthesis; biotin biosynthesis.</text>
</comment>
<feature type="domain" description="Methyltransferase type 11" evidence="9">
    <location>
        <begin position="60"/>
        <end position="173"/>
    </location>
</feature>
<comment type="function">
    <text evidence="8">Converts the free carboxyl group of a malonyl-thioester to its methyl ester by transfer of a methyl group from S-adenosyl-L-methionine (SAM). It allows to synthesize pimeloyl-ACP via the fatty acid synthetic pathway.</text>
</comment>
<organism evidence="10 11">
    <name type="scientific">Candidatus Glomeribacter gigasporarum BEG34</name>
    <dbReference type="NCBI Taxonomy" id="1070319"/>
    <lineage>
        <taxon>Bacteria</taxon>
        <taxon>Pseudomonadati</taxon>
        <taxon>Pseudomonadota</taxon>
        <taxon>Betaproteobacteria</taxon>
        <taxon>Burkholderiales</taxon>
        <taxon>Burkholderiaceae</taxon>
        <taxon>Candidatus Glomeribacter</taxon>
    </lineage>
</organism>
<dbReference type="Proteomes" id="UP000054051">
    <property type="component" value="Unassembled WGS sequence"/>
</dbReference>
<comment type="catalytic activity">
    <reaction evidence="1 8">
        <text>malonyl-[ACP] + S-adenosyl-L-methionine = malonyl-[ACP] methyl ester + S-adenosyl-L-homocysteine</text>
        <dbReference type="Rhea" id="RHEA:17105"/>
        <dbReference type="Rhea" id="RHEA-COMP:9623"/>
        <dbReference type="Rhea" id="RHEA-COMP:9954"/>
        <dbReference type="ChEBI" id="CHEBI:57856"/>
        <dbReference type="ChEBI" id="CHEBI:59789"/>
        <dbReference type="ChEBI" id="CHEBI:78449"/>
        <dbReference type="ChEBI" id="CHEBI:78845"/>
        <dbReference type="EC" id="2.1.1.197"/>
    </reaction>
</comment>
<dbReference type="eggNOG" id="COG2226">
    <property type="taxonomic scope" value="Bacteria"/>
</dbReference>
<evidence type="ECO:0000256" key="8">
    <source>
        <dbReference type="HAMAP-Rule" id="MF_00835"/>
    </source>
</evidence>
<dbReference type="PANTHER" id="PTHR13090:SF1">
    <property type="entry name" value="ARGININE-HYDROXYLASE NDUFAF5, MITOCHONDRIAL"/>
    <property type="match status" value="1"/>
</dbReference>
<dbReference type="SUPFAM" id="SSF53335">
    <property type="entry name" value="S-adenosyl-L-methionine-dependent methyltransferases"/>
    <property type="match status" value="1"/>
</dbReference>
<keyword evidence="4 8" id="KW-0489">Methyltransferase</keyword>
<evidence type="ECO:0000256" key="4">
    <source>
        <dbReference type="ARBA" id="ARBA00022603"/>
    </source>
</evidence>
<keyword evidence="6 8" id="KW-0949">S-adenosyl-L-methionine</keyword>
<name>G2J7L6_9BURK</name>
<dbReference type="GO" id="GO:0009102">
    <property type="term" value="P:biotin biosynthetic process"/>
    <property type="evidence" value="ECO:0007669"/>
    <property type="project" value="UniProtKB-UniRule"/>
</dbReference>
<dbReference type="GO" id="GO:0032259">
    <property type="term" value="P:methylation"/>
    <property type="evidence" value="ECO:0007669"/>
    <property type="project" value="UniProtKB-KW"/>
</dbReference>
<reference evidence="10 11" key="1">
    <citation type="submission" date="2011-08" db="EMBL/GenBank/DDBJ databases">
        <title>The genome of the obligate endobacterium of an arbuscular mycorrhizal fungus reveals an interphylum network of nutritional interactions.</title>
        <authorList>
            <person name="Ghignone S."/>
            <person name="Salvioli A."/>
            <person name="Anca I."/>
            <person name="Lumini E."/>
            <person name="Ortu G."/>
            <person name="Petiti L."/>
            <person name="Cruveiller S."/>
            <person name="Bianciotto V."/>
            <person name="Piffanelli P."/>
            <person name="Lanfranco L."/>
            <person name="Bonfante P."/>
        </authorList>
    </citation>
    <scope>NUCLEOTIDE SEQUENCE [LARGE SCALE GENOMIC DNA]</scope>
    <source>
        <strain evidence="10 11">BEG34</strain>
    </source>
</reference>
<dbReference type="Gene3D" id="3.40.50.150">
    <property type="entry name" value="Vaccinia Virus protein VP39"/>
    <property type="match status" value="1"/>
</dbReference>